<dbReference type="EMBL" id="VNHM01000017">
    <property type="protein sequence ID" value="TYO93863.1"/>
    <property type="molecule type" value="Genomic_DNA"/>
</dbReference>
<sequence length="395" mass="44278">MADVELIATATFGLESLVAQEVKNLGYTGVTVDNGKVTFAADLSAICRANLWLRTADRVRLKVGEFKATTFEELFEQTKALPWPELIPEEAEFPVEGKSVKSTLFSVSDCQAIVKKAVVESMKKKYKRQWFPEQGPLYKIEVALLKDVATLTIDTSGAGLHKRGYRELTSQAPLKETLAAALVILSRWHPDSVLMDPLCGSGTIPIEAALIGQNIAPGMNRGFVSEQWPTIPRELWRQARRETHDLAHYSRPLSIIGTDIDGEVLKLARQNASEAGVDGCIHFQRLPVAEVRSSKKYGKIICNPPYGERLGELREVEKLYREMGRVFARLDTWSFYILAAHPRFEKLFGRPATKKRKLYNGNIKVDYYQYFGPRPPKKGDKTPHNMDIKSAGIGI</sequence>
<keyword evidence="6" id="KW-1185">Reference proteome</keyword>
<dbReference type="PROSITE" id="PS01261">
    <property type="entry name" value="UPF0020"/>
    <property type="match status" value="1"/>
</dbReference>
<dbReference type="SUPFAM" id="SSF53335">
    <property type="entry name" value="S-adenosyl-L-methionine-dependent methyltransferases"/>
    <property type="match status" value="1"/>
</dbReference>
<dbReference type="Pfam" id="PF01170">
    <property type="entry name" value="UPF0020"/>
    <property type="match status" value="1"/>
</dbReference>
<reference evidence="5 6" key="1">
    <citation type="submission" date="2019-07" db="EMBL/GenBank/DDBJ databases">
        <title>Genomic Encyclopedia of Type Strains, Phase I: the one thousand microbial genomes (KMG-I) project.</title>
        <authorList>
            <person name="Kyrpides N."/>
        </authorList>
    </citation>
    <scope>NUCLEOTIDE SEQUENCE [LARGE SCALE GENOMIC DNA]</scope>
    <source>
        <strain evidence="5 6">DSM 6562</strain>
    </source>
</reference>
<evidence type="ECO:0000256" key="3">
    <source>
        <dbReference type="PROSITE-ProRule" id="PRU00529"/>
    </source>
</evidence>
<evidence type="ECO:0000259" key="4">
    <source>
        <dbReference type="PROSITE" id="PS51165"/>
    </source>
</evidence>
<keyword evidence="2" id="KW-0808">Transferase</keyword>
<proteinExistence type="predicted"/>
<keyword evidence="1 5" id="KW-0489">Methyltransferase</keyword>
<dbReference type="FunFam" id="3.30.2130.30:FF:000001">
    <property type="entry name" value="Ribosomal RNA large subunit methyltransferase K/L"/>
    <property type="match status" value="1"/>
</dbReference>
<dbReference type="PANTHER" id="PTHR47313:SF1">
    <property type="entry name" value="RIBOSOMAL RNA LARGE SUBUNIT METHYLTRANSFERASE K_L"/>
    <property type="match status" value="1"/>
</dbReference>
<dbReference type="CDD" id="cd11715">
    <property type="entry name" value="THUMP_AdoMetMT"/>
    <property type="match status" value="1"/>
</dbReference>
<dbReference type="InterPro" id="IPR053943">
    <property type="entry name" value="RlmKL-like_Mtase_CS"/>
</dbReference>
<dbReference type="Pfam" id="PF02926">
    <property type="entry name" value="THUMP"/>
    <property type="match status" value="1"/>
</dbReference>
<evidence type="ECO:0000313" key="5">
    <source>
        <dbReference type="EMBL" id="TYO93863.1"/>
    </source>
</evidence>
<protein>
    <submittedName>
        <fullName evidence="5">Putative N6-adenine-specific DNA methylase</fullName>
    </submittedName>
</protein>
<dbReference type="SMART" id="SM00981">
    <property type="entry name" value="THUMP"/>
    <property type="match status" value="1"/>
</dbReference>
<evidence type="ECO:0000313" key="6">
    <source>
        <dbReference type="Proteomes" id="UP000323166"/>
    </source>
</evidence>
<dbReference type="InterPro" id="IPR029063">
    <property type="entry name" value="SAM-dependent_MTases_sf"/>
</dbReference>
<dbReference type="PANTHER" id="PTHR47313">
    <property type="entry name" value="RIBOSOMAL RNA LARGE SUBUNIT METHYLTRANSFERASE K/L"/>
    <property type="match status" value="1"/>
</dbReference>
<dbReference type="AlphaFoldDB" id="A0A5S4ZNM1"/>
<dbReference type="Pfam" id="PF22020">
    <property type="entry name" value="RlmL_1st"/>
    <property type="match status" value="1"/>
</dbReference>
<dbReference type="InterPro" id="IPR054170">
    <property type="entry name" value="RlmL_1st"/>
</dbReference>
<accession>A0A5S4ZNM1</accession>
<dbReference type="Gene3D" id="3.40.50.150">
    <property type="entry name" value="Vaccinia Virus protein VP39"/>
    <property type="match status" value="1"/>
</dbReference>
<evidence type="ECO:0000256" key="2">
    <source>
        <dbReference type="ARBA" id="ARBA00022679"/>
    </source>
</evidence>
<gene>
    <name evidence="5" type="ORF">LX24_02543</name>
</gene>
<name>A0A5S4ZNM1_9FIRM</name>
<feature type="domain" description="THUMP" evidence="4">
    <location>
        <begin position="45"/>
        <end position="155"/>
    </location>
</feature>
<dbReference type="Gene3D" id="3.30.2130.30">
    <property type="match status" value="1"/>
</dbReference>
<evidence type="ECO:0000256" key="1">
    <source>
        <dbReference type="ARBA" id="ARBA00022603"/>
    </source>
</evidence>
<dbReference type="GO" id="GO:0070043">
    <property type="term" value="F:rRNA (guanine-N7-)-methyltransferase activity"/>
    <property type="evidence" value="ECO:0007669"/>
    <property type="project" value="TreeGrafter"/>
</dbReference>
<comment type="caution">
    <text evidence="5">The sequence shown here is derived from an EMBL/GenBank/DDBJ whole genome shotgun (WGS) entry which is preliminary data.</text>
</comment>
<dbReference type="InterPro" id="IPR002052">
    <property type="entry name" value="DNA_methylase_N6_adenine_CS"/>
</dbReference>
<dbReference type="InterPro" id="IPR004114">
    <property type="entry name" value="THUMP_dom"/>
</dbReference>
<dbReference type="GO" id="GO:0003723">
    <property type="term" value="F:RNA binding"/>
    <property type="evidence" value="ECO:0007669"/>
    <property type="project" value="UniProtKB-UniRule"/>
</dbReference>
<dbReference type="Proteomes" id="UP000323166">
    <property type="component" value="Unassembled WGS sequence"/>
</dbReference>
<keyword evidence="3" id="KW-0694">RNA-binding</keyword>
<dbReference type="GO" id="GO:0008990">
    <property type="term" value="F:rRNA (guanine-N2-)-methyltransferase activity"/>
    <property type="evidence" value="ECO:0007669"/>
    <property type="project" value="TreeGrafter"/>
</dbReference>
<organism evidence="5 6">
    <name type="scientific">Desulfallas thermosapovorans DSM 6562</name>
    <dbReference type="NCBI Taxonomy" id="1121431"/>
    <lineage>
        <taxon>Bacteria</taxon>
        <taxon>Bacillati</taxon>
        <taxon>Bacillota</taxon>
        <taxon>Clostridia</taxon>
        <taxon>Eubacteriales</taxon>
        <taxon>Desulfallaceae</taxon>
        <taxon>Desulfallas</taxon>
    </lineage>
</organism>
<dbReference type="PROSITE" id="PS00092">
    <property type="entry name" value="N6_MTASE"/>
    <property type="match status" value="1"/>
</dbReference>
<dbReference type="RefSeq" id="WP_166512499.1">
    <property type="nucleotide sequence ID" value="NZ_VNHM01000017.1"/>
</dbReference>
<dbReference type="PROSITE" id="PS51165">
    <property type="entry name" value="THUMP"/>
    <property type="match status" value="1"/>
</dbReference>
<dbReference type="InterPro" id="IPR000241">
    <property type="entry name" value="RlmKL-like_Mtase"/>
</dbReference>